<dbReference type="GO" id="GO:0030687">
    <property type="term" value="C:preribosome, large subunit precursor"/>
    <property type="evidence" value="ECO:0007669"/>
    <property type="project" value="TreeGrafter"/>
</dbReference>
<comment type="caution">
    <text evidence="2">The sequence shown here is derived from an EMBL/GenBank/DDBJ whole genome shotgun (WGS) entry which is preliminary data.</text>
</comment>
<proteinExistence type="predicted"/>
<dbReference type="GO" id="GO:0006364">
    <property type="term" value="P:rRNA processing"/>
    <property type="evidence" value="ECO:0007669"/>
    <property type="project" value="InterPro"/>
</dbReference>
<reference evidence="2 3" key="1">
    <citation type="submission" date="2018-10" db="EMBL/GenBank/DDBJ databases">
        <title>A high-quality apple genome assembly.</title>
        <authorList>
            <person name="Hu J."/>
        </authorList>
    </citation>
    <scope>NUCLEOTIDE SEQUENCE [LARGE SCALE GENOMIC DNA]</scope>
    <source>
        <strain evidence="3">cv. HFTH1</strain>
        <tissue evidence="2">Young leaf</tissue>
    </source>
</reference>
<dbReference type="PANTHER" id="PTHR12661">
    <property type="entry name" value="PETER PAN-RELATED"/>
    <property type="match status" value="1"/>
</dbReference>
<dbReference type="InterPro" id="IPR007109">
    <property type="entry name" value="Brix"/>
</dbReference>
<evidence type="ECO:0000259" key="1">
    <source>
        <dbReference type="PROSITE" id="PS50833"/>
    </source>
</evidence>
<feature type="domain" description="Brix" evidence="1">
    <location>
        <begin position="31"/>
        <end position="90"/>
    </location>
</feature>
<evidence type="ECO:0000313" key="2">
    <source>
        <dbReference type="EMBL" id="RXH67658.1"/>
    </source>
</evidence>
<dbReference type="EMBL" id="RDQH01000343">
    <property type="protein sequence ID" value="RXH67658.1"/>
    <property type="molecule type" value="Genomic_DNA"/>
</dbReference>
<dbReference type="PANTHER" id="PTHR12661:SF5">
    <property type="entry name" value="SUPPRESSOR OF SWI4 1 HOMOLOG"/>
    <property type="match status" value="1"/>
</dbReference>
<dbReference type="AlphaFoldDB" id="A0A498H8D5"/>
<dbReference type="InterPro" id="IPR045112">
    <property type="entry name" value="PPAN-like"/>
</dbReference>
<gene>
    <name evidence="2" type="ORF">DVH24_027805</name>
</gene>
<name>A0A498H8D5_MALDO</name>
<dbReference type="PROSITE" id="PS50833">
    <property type="entry name" value="BRIX"/>
    <property type="match status" value="1"/>
</dbReference>
<protein>
    <recommendedName>
        <fullName evidence="1">Brix domain-containing protein</fullName>
    </recommendedName>
</protein>
<accession>A0A498H8D5</accession>
<dbReference type="STRING" id="3750.A0A498H8D5"/>
<dbReference type="GO" id="GO:0000027">
    <property type="term" value="P:ribosomal large subunit assembly"/>
    <property type="evidence" value="ECO:0007669"/>
    <property type="project" value="TreeGrafter"/>
</dbReference>
<keyword evidence="3" id="KW-1185">Reference proteome</keyword>
<sequence length="90" mass="10542">MAHFKNKKVFVKLVSTKKQANMDHITGDKIPRSFVFSRRKLPGPLNQLQDDLRKLMLPYTALKLKEKRRNNLRNILVVARPMGVTHFLML</sequence>
<dbReference type="Proteomes" id="UP000290289">
    <property type="component" value="Chromosome 17"/>
</dbReference>
<evidence type="ECO:0000313" key="3">
    <source>
        <dbReference type="Proteomes" id="UP000290289"/>
    </source>
</evidence>
<dbReference type="GO" id="GO:0019843">
    <property type="term" value="F:rRNA binding"/>
    <property type="evidence" value="ECO:0007669"/>
    <property type="project" value="InterPro"/>
</dbReference>
<organism evidence="2 3">
    <name type="scientific">Malus domestica</name>
    <name type="common">Apple</name>
    <name type="synonym">Pyrus malus</name>
    <dbReference type="NCBI Taxonomy" id="3750"/>
    <lineage>
        <taxon>Eukaryota</taxon>
        <taxon>Viridiplantae</taxon>
        <taxon>Streptophyta</taxon>
        <taxon>Embryophyta</taxon>
        <taxon>Tracheophyta</taxon>
        <taxon>Spermatophyta</taxon>
        <taxon>Magnoliopsida</taxon>
        <taxon>eudicotyledons</taxon>
        <taxon>Gunneridae</taxon>
        <taxon>Pentapetalae</taxon>
        <taxon>rosids</taxon>
        <taxon>fabids</taxon>
        <taxon>Rosales</taxon>
        <taxon>Rosaceae</taxon>
        <taxon>Amygdaloideae</taxon>
        <taxon>Maleae</taxon>
        <taxon>Malus</taxon>
    </lineage>
</organism>